<evidence type="ECO:0000313" key="2">
    <source>
        <dbReference type="EMBL" id="PYF42549.1"/>
    </source>
</evidence>
<dbReference type="AlphaFoldDB" id="A0A318U4F0"/>
<reference evidence="2 3" key="1">
    <citation type="submission" date="2018-06" db="EMBL/GenBank/DDBJ databases">
        <title>Genomic Encyclopedia of Archaeal and Bacterial Type Strains, Phase II (KMG-II): from individual species to whole genera.</title>
        <authorList>
            <person name="Goeker M."/>
        </authorList>
    </citation>
    <scope>NUCLEOTIDE SEQUENCE [LARGE SCALE GENOMIC DNA]</scope>
    <source>
        <strain evidence="2 3">ATCC 29103</strain>
    </source>
</reference>
<evidence type="ECO:0000313" key="3">
    <source>
        <dbReference type="Proteomes" id="UP000247715"/>
    </source>
</evidence>
<evidence type="ECO:0000256" key="1">
    <source>
        <dbReference type="SAM" id="Phobius"/>
    </source>
</evidence>
<feature type="transmembrane region" description="Helical" evidence="1">
    <location>
        <begin position="27"/>
        <end position="49"/>
    </location>
</feature>
<dbReference type="RefSeq" id="WP_110858400.1">
    <property type="nucleotide sequence ID" value="NZ_LS991949.1"/>
</dbReference>
<accession>A0A318U4F0</accession>
<proteinExistence type="predicted"/>
<comment type="caution">
    <text evidence="2">The sequence shown here is derived from an EMBL/GenBank/DDBJ whole genome shotgun (WGS) entry which is preliminary data.</text>
</comment>
<keyword evidence="1" id="KW-1133">Transmembrane helix</keyword>
<sequence>MAWKNSTSTSSGDFIVYYLSRVNQKRIYHISLIFAIIFGTFALVLITIIEALGISADKPFNFGFVFS</sequence>
<keyword evidence="1" id="KW-0812">Transmembrane</keyword>
<dbReference type="Proteomes" id="UP000247715">
    <property type="component" value="Unassembled WGS sequence"/>
</dbReference>
<organism evidence="2 3">
    <name type="scientific">Metamycoplasma alkalescens</name>
    <dbReference type="NCBI Taxonomy" id="45363"/>
    <lineage>
        <taxon>Bacteria</taxon>
        <taxon>Bacillati</taxon>
        <taxon>Mycoplasmatota</taxon>
        <taxon>Mycoplasmoidales</taxon>
        <taxon>Metamycoplasmataceae</taxon>
        <taxon>Metamycoplasma</taxon>
    </lineage>
</organism>
<gene>
    <name evidence="2" type="ORF">BCF88_1104</name>
</gene>
<protein>
    <submittedName>
        <fullName evidence="2">Uncharacterized protein</fullName>
    </submittedName>
</protein>
<name>A0A318U4F0_9BACT</name>
<dbReference type="EMBL" id="QKLP01000010">
    <property type="protein sequence ID" value="PYF42549.1"/>
    <property type="molecule type" value="Genomic_DNA"/>
</dbReference>
<keyword evidence="1" id="KW-0472">Membrane</keyword>